<dbReference type="OrthoDB" id="8365688at2"/>
<evidence type="ECO:0000313" key="2">
    <source>
        <dbReference type="Proteomes" id="UP000195442"/>
    </source>
</evidence>
<dbReference type="EMBL" id="FUKJ01000337">
    <property type="protein sequence ID" value="SJM94507.1"/>
    <property type="molecule type" value="Genomic_DNA"/>
</dbReference>
<proteinExistence type="predicted"/>
<dbReference type="AlphaFoldDB" id="A0A1R4HE72"/>
<gene>
    <name evidence="1" type="ORF">CRENPOLYSF2_4010001</name>
</gene>
<name>A0A1R4HE72_9GAMM</name>
<dbReference type="RefSeq" id="WP_087147831.1">
    <property type="nucleotide sequence ID" value="NZ_FUKJ01000337.1"/>
</dbReference>
<dbReference type="Proteomes" id="UP000195442">
    <property type="component" value="Unassembled WGS sequence"/>
</dbReference>
<reference evidence="2" key="1">
    <citation type="submission" date="2017-02" db="EMBL/GenBank/DDBJ databases">
        <authorList>
            <person name="Daims H."/>
        </authorList>
    </citation>
    <scope>NUCLEOTIDE SEQUENCE [LARGE SCALE GENOMIC DNA]</scope>
</reference>
<accession>A0A1R4HE72</accession>
<sequence>MLKINLATLIITLLISTIIPFNVTADGVVPVESGVVIRGVKLSGQPGSPGTPTGKTCDFSGEEVNQEDKLEGASVNCKKGGNLKEVIKQLPNRFNAYCFTNAPIKSARVLPAPVSGNRNHCDLSGITRADATKQFGGSVWNAVAK</sequence>
<protein>
    <submittedName>
        <fullName evidence="1">Uncharacterized protein</fullName>
    </submittedName>
</protein>
<organism evidence="1 2">
    <name type="scientific">Crenothrix polyspora</name>
    <dbReference type="NCBI Taxonomy" id="360316"/>
    <lineage>
        <taxon>Bacteria</taxon>
        <taxon>Pseudomonadati</taxon>
        <taxon>Pseudomonadota</taxon>
        <taxon>Gammaproteobacteria</taxon>
        <taxon>Methylococcales</taxon>
        <taxon>Crenotrichaceae</taxon>
        <taxon>Crenothrix</taxon>
    </lineage>
</organism>
<keyword evidence="2" id="KW-1185">Reference proteome</keyword>
<evidence type="ECO:0000313" key="1">
    <source>
        <dbReference type="EMBL" id="SJM94507.1"/>
    </source>
</evidence>